<evidence type="ECO:0000313" key="2">
    <source>
        <dbReference type="Proteomes" id="UP000268094"/>
    </source>
</evidence>
<accession>A0A3A8JG28</accession>
<sequence>MTLRLGLLGLALTLFSGCVTSRGALCPAEGGLPWREVRSSHFRVRTNLEEKAAVQTAVELEEFRRALLLAWGPGFDPPGTVDVILLSNPRDLEEFTDGRYAGFVGQTGDGPRMVMTGGGGYLLPDAPGDKETQAHELAHYLSAFALPRQSRWVAEGLASYLQTVTIKPSTRDVVLGQASRPLLQYVRTHGWLTLDELWQWDGQTQQSTAELQRHYASSWLWVHYLINEYGDRFSAFQNRLARGEEPRSAFAAAFQGETGFQAALANYVQLGRYAISTQPLPPVPTQTQTRALASADVHVIRANLFTSAPGDVPPAERQRKADLELDQALKEDPTHVETQRLRVEKLDKAERLKLTRLLVEKHPEDGLAWDLLANALEAEGEKGEPQEQARLRTAQLLPDSPAAQNDLAWYYARTEQPQKGLAPALRAVRLMPGNAAILNTQAALFFQVGRCREAVSMARRALDMLHERTSDQARQQFKKLVTVFETQCTPAPSESSAKSG</sequence>
<dbReference type="PROSITE" id="PS51257">
    <property type="entry name" value="PROKAR_LIPOPROTEIN"/>
    <property type="match status" value="1"/>
</dbReference>
<proteinExistence type="predicted"/>
<protein>
    <submittedName>
        <fullName evidence="1">Uncharacterized protein</fullName>
    </submittedName>
</protein>
<reference evidence="2" key="1">
    <citation type="submission" date="2018-09" db="EMBL/GenBank/DDBJ databases">
        <authorList>
            <person name="Livingstone P.G."/>
            <person name="Whitworth D.E."/>
        </authorList>
    </citation>
    <scope>NUCLEOTIDE SEQUENCE [LARGE SCALE GENOMIC DNA]</scope>
    <source>
        <strain evidence="2">CA054A</strain>
    </source>
</reference>
<dbReference type="Gene3D" id="1.25.40.10">
    <property type="entry name" value="Tetratricopeptide repeat domain"/>
    <property type="match status" value="1"/>
</dbReference>
<evidence type="ECO:0000313" key="1">
    <source>
        <dbReference type="EMBL" id="RKG93898.1"/>
    </source>
</evidence>
<dbReference type="RefSeq" id="WP_120538694.1">
    <property type="nucleotide sequence ID" value="NZ_RAVZ01000003.1"/>
</dbReference>
<gene>
    <name evidence="1" type="ORF">D7V88_01010</name>
</gene>
<dbReference type="AlphaFoldDB" id="A0A3A8JG28"/>
<name>A0A3A8JG28_9BACT</name>
<comment type="caution">
    <text evidence="1">The sequence shown here is derived from an EMBL/GenBank/DDBJ whole genome shotgun (WGS) entry which is preliminary data.</text>
</comment>
<dbReference type="Proteomes" id="UP000268094">
    <property type="component" value="Unassembled WGS sequence"/>
</dbReference>
<dbReference type="InterPro" id="IPR011990">
    <property type="entry name" value="TPR-like_helical_dom_sf"/>
</dbReference>
<dbReference type="SUPFAM" id="SSF48452">
    <property type="entry name" value="TPR-like"/>
    <property type="match status" value="1"/>
</dbReference>
<dbReference type="EMBL" id="RAVZ01000003">
    <property type="protein sequence ID" value="RKG93898.1"/>
    <property type="molecule type" value="Genomic_DNA"/>
</dbReference>
<dbReference type="OrthoDB" id="5516557at2"/>
<keyword evidence="2" id="KW-1185">Reference proteome</keyword>
<organism evidence="1 2">
    <name type="scientific">Corallococcus terminator</name>
    <dbReference type="NCBI Taxonomy" id="2316733"/>
    <lineage>
        <taxon>Bacteria</taxon>
        <taxon>Pseudomonadati</taxon>
        <taxon>Myxococcota</taxon>
        <taxon>Myxococcia</taxon>
        <taxon>Myxococcales</taxon>
        <taxon>Cystobacterineae</taxon>
        <taxon>Myxococcaceae</taxon>
        <taxon>Corallococcus</taxon>
    </lineage>
</organism>